<sequence>MRQKELRLALVSTGGISLAVYMHGVTKELWHLSRASCAVNAKVGSAAAPVPEPGIEAVWIALLDTIHAQRNLRLRVLVDILSGASAGGINAVFLGQALATGQSLEPLTRLWLARADSDVLLDPDARPWGRFAKFWAQPLVWAVLRWPALRARGGELAQQVDQETRHSKAWGEVRRKISRLIRARWFAPPFSGIGFSRLLAEALDAMARSGNAAPLLPPGHPIDLMVTATDFAGHPAPLRLNSPPLVEENEHRLGIGFRAEARAHTGEGLAPLPELVLAARATASFPGAFPPLTIAEIDRLVAERGETWRGRSAFLQRIMPNRWRRGTVDQAALVDGAVLVNRPFAPAMAALGSRPSRREVDRRFVYLDPAPHAPGDAAPAAAPVGFIAAIFGALSTIPREQPIRDNLEALERQSRERLRLRAIVDSLQGEIEETVAKLFGHTLFFDWPNPKRLITWRARAQQAAAEQAGYAFHGYAQVKLAGIVADLAEVITQALPADDNAGVEEALWRHLNQLGLDNLSARGAGATAPAIAFFRAHDLAFRIRRLKLLARRLTADWDEAAGIDPAAREAARDVVYRAQALYQARASLSGLGPGFAASAAVVREDPGAVLAAIAARRDLARLDDEVDGLFVHALGMMDKALRRRFLHAYLGFPFYDVATLPLFQGDGLGEFDPVKVDRISPEDATAIRSGGTRACLKGIAFTHFGAFFSRAWRENDYLWGRLNGAERLIDMVCSTLDEPLDAALVDGFKRDAFLAILAEEEPRLRADAELVPSVRAEVLAKFDSGFHHPPTPSSKEDGE</sequence>
<feature type="short sequence motif" description="DGA/G" evidence="2">
    <location>
        <begin position="335"/>
        <end position="337"/>
    </location>
</feature>
<dbReference type="Gene3D" id="3.40.1090.10">
    <property type="entry name" value="Cytosolic phospholipase A2 catalytic domain"/>
    <property type="match status" value="1"/>
</dbReference>
<accession>A0ABU1MGT6</accession>
<feature type="domain" description="PNPLA" evidence="3">
    <location>
        <begin position="10"/>
        <end position="348"/>
    </location>
</feature>
<keyword evidence="2" id="KW-0442">Lipid degradation</keyword>
<comment type="caution">
    <text evidence="4">The sequence shown here is derived from an EMBL/GenBank/DDBJ whole genome shotgun (WGS) entry which is preliminary data.</text>
</comment>
<feature type="active site" description="Nucleophile" evidence="2">
    <location>
        <position position="85"/>
    </location>
</feature>
<keyword evidence="5" id="KW-1185">Reference proteome</keyword>
<organism evidence="4 5">
    <name type="scientific">Novosphingobium capsulatum</name>
    <dbReference type="NCBI Taxonomy" id="13688"/>
    <lineage>
        <taxon>Bacteria</taxon>
        <taxon>Pseudomonadati</taxon>
        <taxon>Pseudomonadota</taxon>
        <taxon>Alphaproteobacteria</taxon>
        <taxon>Sphingomonadales</taxon>
        <taxon>Sphingomonadaceae</taxon>
        <taxon>Novosphingobium</taxon>
    </lineage>
</organism>
<dbReference type="InterPro" id="IPR019894">
    <property type="entry name" value="Patatin-related_protein"/>
</dbReference>
<name>A0ABU1MGT6_9SPHN</name>
<comment type="caution">
    <text evidence="2">Lacks conserved residue(s) required for the propagation of feature annotation.</text>
</comment>
<dbReference type="Pfam" id="PF11856">
    <property type="entry name" value="DUF3376"/>
    <property type="match status" value="1"/>
</dbReference>
<feature type="active site" description="Proton acceptor" evidence="2">
    <location>
        <position position="335"/>
    </location>
</feature>
<keyword evidence="1 2" id="KW-0443">Lipid metabolism</keyword>
<dbReference type="PROSITE" id="PS51635">
    <property type="entry name" value="PNPLA"/>
    <property type="match status" value="1"/>
</dbReference>
<dbReference type="EMBL" id="JAVDRD010000001">
    <property type="protein sequence ID" value="MDR6509558.1"/>
    <property type="molecule type" value="Genomic_DNA"/>
</dbReference>
<dbReference type="InterPro" id="IPR016035">
    <property type="entry name" value="Acyl_Trfase/lysoPLipase"/>
</dbReference>
<protein>
    <submittedName>
        <fullName evidence="4">Patatin-related protein</fullName>
    </submittedName>
</protein>
<proteinExistence type="predicted"/>
<dbReference type="InterPro" id="IPR024282">
    <property type="entry name" value="DUF3376"/>
</dbReference>
<dbReference type="InterPro" id="IPR002641">
    <property type="entry name" value="PNPLA_dom"/>
</dbReference>
<dbReference type="NCBIfam" id="TIGR03607">
    <property type="entry name" value="patatin-like protein"/>
    <property type="match status" value="1"/>
</dbReference>
<dbReference type="Pfam" id="PF01734">
    <property type="entry name" value="Patatin"/>
    <property type="match status" value="1"/>
</dbReference>
<dbReference type="SUPFAM" id="SSF52151">
    <property type="entry name" value="FabD/lysophospholipase-like"/>
    <property type="match status" value="1"/>
</dbReference>
<gene>
    <name evidence="4" type="ORF">J2792_000398</name>
</gene>
<evidence type="ECO:0000259" key="3">
    <source>
        <dbReference type="PROSITE" id="PS51635"/>
    </source>
</evidence>
<evidence type="ECO:0000256" key="1">
    <source>
        <dbReference type="ARBA" id="ARBA00023098"/>
    </source>
</evidence>
<dbReference type="Proteomes" id="UP001184150">
    <property type="component" value="Unassembled WGS sequence"/>
</dbReference>
<keyword evidence="2" id="KW-0378">Hydrolase</keyword>
<evidence type="ECO:0000256" key="2">
    <source>
        <dbReference type="PROSITE-ProRule" id="PRU01161"/>
    </source>
</evidence>
<evidence type="ECO:0000313" key="4">
    <source>
        <dbReference type="EMBL" id="MDR6509558.1"/>
    </source>
</evidence>
<feature type="short sequence motif" description="GXSXG" evidence="2">
    <location>
        <begin position="83"/>
        <end position="87"/>
    </location>
</feature>
<dbReference type="RefSeq" id="WP_309804246.1">
    <property type="nucleotide sequence ID" value="NZ_JAVDRD010000001.1"/>
</dbReference>
<reference evidence="4 5" key="1">
    <citation type="submission" date="2023-07" db="EMBL/GenBank/DDBJ databases">
        <title>Sorghum-associated microbial communities from plants grown in Nebraska, USA.</title>
        <authorList>
            <person name="Schachtman D."/>
        </authorList>
    </citation>
    <scope>NUCLEOTIDE SEQUENCE [LARGE SCALE GENOMIC DNA]</scope>
    <source>
        <strain evidence="4 5">DS1027</strain>
    </source>
</reference>
<evidence type="ECO:0000313" key="5">
    <source>
        <dbReference type="Proteomes" id="UP001184150"/>
    </source>
</evidence>